<organism evidence="2 3">
    <name type="scientific">Pullulanibacillus camelliae</name>
    <dbReference type="NCBI Taxonomy" id="1707096"/>
    <lineage>
        <taxon>Bacteria</taxon>
        <taxon>Bacillati</taxon>
        <taxon>Bacillota</taxon>
        <taxon>Bacilli</taxon>
        <taxon>Bacillales</taxon>
        <taxon>Sporolactobacillaceae</taxon>
        <taxon>Pullulanibacillus</taxon>
    </lineage>
</organism>
<evidence type="ECO:0000313" key="3">
    <source>
        <dbReference type="Proteomes" id="UP000628775"/>
    </source>
</evidence>
<dbReference type="AlphaFoldDB" id="A0A8J2VS15"/>
<dbReference type="InterPro" id="IPR025668">
    <property type="entry name" value="Tnp_DDE_dom"/>
</dbReference>
<comment type="caution">
    <text evidence="2">The sequence shown here is derived from an EMBL/GenBank/DDBJ whole genome shotgun (WGS) entry which is preliminary data.</text>
</comment>
<reference evidence="2" key="1">
    <citation type="journal article" date="2014" name="Int. J. Syst. Evol. Microbiol.">
        <title>Complete genome sequence of Corynebacterium casei LMG S-19264T (=DSM 44701T), isolated from a smear-ripened cheese.</title>
        <authorList>
            <consortium name="US DOE Joint Genome Institute (JGI-PGF)"/>
            <person name="Walter F."/>
            <person name="Albersmeier A."/>
            <person name="Kalinowski J."/>
            <person name="Ruckert C."/>
        </authorList>
    </citation>
    <scope>NUCLEOTIDE SEQUENCE</scope>
    <source>
        <strain evidence="2">CGMCC 1.15371</strain>
    </source>
</reference>
<feature type="domain" description="Transposase DDE" evidence="1">
    <location>
        <begin position="7"/>
        <end position="80"/>
    </location>
</feature>
<sequence>MPSDVSKTEMHYEEMDYQAWAKPRKVIVQSVRPAGGELFFTHSFFLTNLFDAFSPKAIVRAYQKRGKMENYIKEARMVLTLIECAAIPSKVMR</sequence>
<proteinExistence type="predicted"/>
<reference evidence="2" key="2">
    <citation type="submission" date="2020-09" db="EMBL/GenBank/DDBJ databases">
        <authorList>
            <person name="Sun Q."/>
            <person name="Zhou Y."/>
        </authorList>
    </citation>
    <scope>NUCLEOTIDE SEQUENCE</scope>
    <source>
        <strain evidence="2">CGMCC 1.15371</strain>
    </source>
</reference>
<keyword evidence="3" id="KW-1185">Reference proteome</keyword>
<dbReference type="Proteomes" id="UP000628775">
    <property type="component" value="Unassembled WGS sequence"/>
</dbReference>
<dbReference type="Pfam" id="PF13701">
    <property type="entry name" value="DDE_Tnp_1_4"/>
    <property type="match status" value="1"/>
</dbReference>
<protein>
    <recommendedName>
        <fullName evidence="1">Transposase DDE domain-containing protein</fullName>
    </recommendedName>
</protein>
<name>A0A8J2VS15_9BACL</name>
<dbReference type="EMBL" id="BMIR01000006">
    <property type="protein sequence ID" value="GGE38374.1"/>
    <property type="molecule type" value="Genomic_DNA"/>
</dbReference>
<accession>A0A8J2VS15</accession>
<evidence type="ECO:0000259" key="1">
    <source>
        <dbReference type="Pfam" id="PF13701"/>
    </source>
</evidence>
<gene>
    <name evidence="2" type="ORF">GCM10011391_16470</name>
</gene>
<evidence type="ECO:0000313" key="2">
    <source>
        <dbReference type="EMBL" id="GGE38374.1"/>
    </source>
</evidence>